<evidence type="ECO:0000313" key="2">
    <source>
        <dbReference type="Proteomes" id="UP000192758"/>
    </source>
</evidence>
<protein>
    <submittedName>
        <fullName evidence="1">Uncharacterized protein</fullName>
    </submittedName>
</protein>
<sequence length="275" mass="32219">MFFFFAEILCEYFRVVSSSRRRKYLGIKNDRLIVGKSRYRVDFIRTLAGKENAFSTIIKFRTNSNNYFSSYSDNSNSNNSNSKYYMDRHTSNNYHKKRIVEPDKTDRSEIKILSISSGKSHKKPKLEISSFKLTKKEDAFRISINSKGYFIIMHNTKDICLNRNLTFGDCGSAMEVILESKNENNESNNNSHKSDRSDSCVFEDVNISTNQNVLDIFKSKQTRYKIAHKDNLFTKIFIDGTYKRTPKMFMPYSTRNRKIDSVKKEKVQEYLVSII</sequence>
<gene>
    <name evidence="1" type="ORF">EHP00_1175</name>
</gene>
<accession>A0A1W0E4C3</accession>
<dbReference type="EMBL" id="MNPJ01000022">
    <property type="protein sequence ID" value="OQS54105.1"/>
    <property type="molecule type" value="Genomic_DNA"/>
</dbReference>
<dbReference type="Proteomes" id="UP000192758">
    <property type="component" value="Unassembled WGS sequence"/>
</dbReference>
<proteinExistence type="predicted"/>
<comment type="caution">
    <text evidence="1">The sequence shown here is derived from an EMBL/GenBank/DDBJ whole genome shotgun (WGS) entry which is preliminary data.</text>
</comment>
<evidence type="ECO:0000313" key="1">
    <source>
        <dbReference type="EMBL" id="OQS54105.1"/>
    </source>
</evidence>
<dbReference type="AlphaFoldDB" id="A0A1W0E4C3"/>
<dbReference type="VEuPathDB" id="MicrosporidiaDB:EHP00_1175"/>
<reference evidence="1 2" key="1">
    <citation type="journal article" date="2017" name="Environ. Microbiol.">
        <title>Decay of the glycolytic pathway and adaptation to intranuclear parasitism within Enterocytozoonidae microsporidia.</title>
        <authorList>
            <person name="Wiredu Boakye D."/>
            <person name="Jaroenlak P."/>
            <person name="Prachumwat A."/>
            <person name="Williams T.A."/>
            <person name="Bateman K.S."/>
            <person name="Itsathitphaisarn O."/>
            <person name="Sritunyalucksana K."/>
            <person name="Paszkiewicz K.H."/>
            <person name="Moore K.A."/>
            <person name="Stentiford G.D."/>
            <person name="Williams B.A."/>
        </authorList>
    </citation>
    <scope>NUCLEOTIDE SEQUENCE [LARGE SCALE GENOMIC DNA]</scope>
    <source>
        <strain evidence="1 2">TH1</strain>
    </source>
</reference>
<name>A0A1W0E4C3_9MICR</name>
<organism evidence="1 2">
    <name type="scientific">Ecytonucleospora hepatopenaei</name>
    <dbReference type="NCBI Taxonomy" id="646526"/>
    <lineage>
        <taxon>Eukaryota</taxon>
        <taxon>Fungi</taxon>
        <taxon>Fungi incertae sedis</taxon>
        <taxon>Microsporidia</taxon>
        <taxon>Enterocytozoonidae</taxon>
        <taxon>Ecytonucleospora</taxon>
    </lineage>
</organism>
<keyword evidence="2" id="KW-1185">Reference proteome</keyword>